<organism evidence="2 3">
    <name type="scientific">Dibothriocephalus latus</name>
    <name type="common">Fish tapeworm</name>
    <name type="synonym">Diphyllobothrium latum</name>
    <dbReference type="NCBI Taxonomy" id="60516"/>
    <lineage>
        <taxon>Eukaryota</taxon>
        <taxon>Metazoa</taxon>
        <taxon>Spiralia</taxon>
        <taxon>Lophotrochozoa</taxon>
        <taxon>Platyhelminthes</taxon>
        <taxon>Cestoda</taxon>
        <taxon>Eucestoda</taxon>
        <taxon>Diphyllobothriidea</taxon>
        <taxon>Diphyllobothriidae</taxon>
        <taxon>Dibothriocephalus</taxon>
    </lineage>
</organism>
<evidence type="ECO:0000256" key="1">
    <source>
        <dbReference type="SAM" id="MobiDB-lite"/>
    </source>
</evidence>
<accession>A0A3P7M4F4</accession>
<dbReference type="AlphaFoldDB" id="A0A3P7M4F4"/>
<dbReference type="Proteomes" id="UP000281553">
    <property type="component" value="Unassembled WGS sequence"/>
</dbReference>
<dbReference type="EMBL" id="UYRU01069468">
    <property type="protein sequence ID" value="VDN18747.1"/>
    <property type="molecule type" value="Genomic_DNA"/>
</dbReference>
<feature type="region of interest" description="Disordered" evidence="1">
    <location>
        <begin position="46"/>
        <end position="66"/>
    </location>
</feature>
<reference evidence="2 3" key="1">
    <citation type="submission" date="2018-11" db="EMBL/GenBank/DDBJ databases">
        <authorList>
            <consortium name="Pathogen Informatics"/>
        </authorList>
    </citation>
    <scope>NUCLEOTIDE SEQUENCE [LARGE SCALE GENOMIC DNA]</scope>
</reference>
<protein>
    <submittedName>
        <fullName evidence="2">Uncharacterized protein</fullName>
    </submittedName>
</protein>
<gene>
    <name evidence="2" type="ORF">DILT_LOCUS13255</name>
</gene>
<keyword evidence="3" id="KW-1185">Reference proteome</keyword>
<evidence type="ECO:0000313" key="3">
    <source>
        <dbReference type="Proteomes" id="UP000281553"/>
    </source>
</evidence>
<feature type="region of interest" description="Disordered" evidence="1">
    <location>
        <begin position="1"/>
        <end position="29"/>
    </location>
</feature>
<sequence>MDLYAYEGAPCRQQKGKPEEKEEEEEEEEKKCFAVSVVQTAIMFGPQGMSHTSARMGRGGREPVTIPKVPSMPLLRVWRNASEKLDKSKVTYLSANIQNLN</sequence>
<proteinExistence type="predicted"/>
<evidence type="ECO:0000313" key="2">
    <source>
        <dbReference type="EMBL" id="VDN18747.1"/>
    </source>
</evidence>
<name>A0A3P7M4F4_DIBLA</name>